<dbReference type="AlphaFoldDB" id="A0A061S915"/>
<dbReference type="EMBL" id="GBEZ01006112">
    <property type="protein sequence ID" value="JAC79261.1"/>
    <property type="molecule type" value="Transcribed_RNA"/>
</dbReference>
<evidence type="ECO:0000256" key="1">
    <source>
        <dbReference type="ARBA" id="ARBA00004430"/>
    </source>
</evidence>
<protein>
    <submittedName>
        <fullName evidence="2">Uncharacterized protein</fullName>
    </submittedName>
</protein>
<name>A0A061S915_9CHLO</name>
<dbReference type="InterPro" id="IPR032675">
    <property type="entry name" value="LRR_dom_sf"/>
</dbReference>
<reference evidence="2" key="1">
    <citation type="submission" date="2014-05" db="EMBL/GenBank/DDBJ databases">
        <title>The transcriptome of the halophilic microalga Tetraselmis sp. GSL018 isolated from the Great Salt Lake, Utah.</title>
        <authorList>
            <person name="Jinkerson R.E."/>
            <person name="D'Adamo S."/>
            <person name="Posewitz M.C."/>
        </authorList>
    </citation>
    <scope>NUCLEOTIDE SEQUENCE</scope>
    <source>
        <strain evidence="2">GSL018</strain>
    </source>
</reference>
<evidence type="ECO:0000313" key="2">
    <source>
        <dbReference type="EMBL" id="JAC79261.1"/>
    </source>
</evidence>
<proteinExistence type="predicted"/>
<organism evidence="2">
    <name type="scientific">Tetraselmis sp. GSL018</name>
    <dbReference type="NCBI Taxonomy" id="582737"/>
    <lineage>
        <taxon>Eukaryota</taxon>
        <taxon>Viridiplantae</taxon>
        <taxon>Chlorophyta</taxon>
        <taxon>core chlorophytes</taxon>
        <taxon>Chlorodendrophyceae</taxon>
        <taxon>Chlorodendrales</taxon>
        <taxon>Chlorodendraceae</taxon>
        <taxon>Tetraselmis</taxon>
    </lineage>
</organism>
<gene>
    <name evidence="2" type="ORF">TSPGSL018_13132</name>
</gene>
<sequence length="156" mass="16963">MASRQGLSTELPSLRGLYLQDIDGSRNNPVTKTRAYPEAVLSTLPRLRNLDGERNPRTTGYKSAAAAAIAAAEAAELEVTIDDLELPPPQPWLSGWSFWDGERGADAILEAVSSRLKGVELKIEHCRLLMSSVRKEQTKCRSKSGTASWAVTSHSG</sequence>
<accession>A0A061S915</accession>
<dbReference type="GO" id="GO:0005930">
    <property type="term" value="C:axoneme"/>
    <property type="evidence" value="ECO:0007669"/>
    <property type="project" value="UniProtKB-SubCell"/>
</dbReference>
<comment type="subcellular location">
    <subcellularLocation>
        <location evidence="1">Cytoplasm</location>
        <location evidence="1">Cytoskeleton</location>
        <location evidence="1">Cilium axoneme</location>
    </subcellularLocation>
</comment>
<dbReference type="Gene3D" id="3.80.10.10">
    <property type="entry name" value="Ribonuclease Inhibitor"/>
    <property type="match status" value="1"/>
</dbReference>